<keyword evidence="1" id="KW-1133">Transmembrane helix</keyword>
<comment type="caution">
    <text evidence="2">The sequence shown here is derived from an EMBL/GenBank/DDBJ whole genome shotgun (WGS) entry which is preliminary data.</text>
</comment>
<sequence>MDWHYIGYYIRHDLLYYRGRREVIFGFISIWFATATLLILFALASTVETIVDRSLEEARPMMGTLRVQSLNSATLTNDQQTFLKTLTTTERDVENLSWIAEDFTYGFDIWPTQGTETEQKKLLLKAFAVAPDDPMLNPDYGIRYWGKEKDKFSTDPNQHHFELMINKRMLGENGLNISAEKLEAIKSGQQTLYLNIQFLRTSRSSNTAHF</sequence>
<accession>A0A0A6PLZ5</accession>
<evidence type="ECO:0000313" key="2">
    <source>
        <dbReference type="EMBL" id="KHD09246.1"/>
    </source>
</evidence>
<keyword evidence="1" id="KW-0812">Transmembrane</keyword>
<dbReference type="Proteomes" id="UP000030428">
    <property type="component" value="Unassembled WGS sequence"/>
</dbReference>
<proteinExistence type="predicted"/>
<reference evidence="2 3" key="1">
    <citation type="journal article" date="2016" name="Front. Microbiol.">
        <title>Single-Cell (Meta-)Genomics of a Dimorphic Candidatus Thiomargarita nelsonii Reveals Genomic Plasticity.</title>
        <authorList>
            <person name="Flood B.E."/>
            <person name="Fliss P."/>
            <person name="Jones D.S."/>
            <person name="Dick G.J."/>
            <person name="Jain S."/>
            <person name="Kaster A.K."/>
            <person name="Winkel M."/>
            <person name="Mussmann M."/>
            <person name="Bailey J."/>
        </authorList>
    </citation>
    <scope>NUCLEOTIDE SEQUENCE [LARGE SCALE GENOMIC DNA]</scope>
    <source>
        <strain evidence="2">Hydrate Ridge</strain>
    </source>
</reference>
<dbReference type="AlphaFoldDB" id="A0A0A6PLZ5"/>
<evidence type="ECO:0008006" key="4">
    <source>
        <dbReference type="Google" id="ProtNLM"/>
    </source>
</evidence>
<protein>
    <recommendedName>
        <fullName evidence="4">MacB-like periplasmic core domain-containing protein</fullName>
    </recommendedName>
</protein>
<name>A0A0A6PLZ5_9GAMM</name>
<keyword evidence="1" id="KW-0472">Membrane</keyword>
<keyword evidence="3" id="KW-1185">Reference proteome</keyword>
<dbReference type="EMBL" id="JSZA02000021">
    <property type="protein sequence ID" value="KHD09246.1"/>
    <property type="molecule type" value="Genomic_DNA"/>
</dbReference>
<gene>
    <name evidence="2" type="ORF">PN36_07325</name>
</gene>
<evidence type="ECO:0000256" key="1">
    <source>
        <dbReference type="SAM" id="Phobius"/>
    </source>
</evidence>
<evidence type="ECO:0000313" key="3">
    <source>
        <dbReference type="Proteomes" id="UP000030428"/>
    </source>
</evidence>
<organism evidence="2 3">
    <name type="scientific">Candidatus Thiomargarita nelsonii</name>
    <dbReference type="NCBI Taxonomy" id="1003181"/>
    <lineage>
        <taxon>Bacteria</taxon>
        <taxon>Pseudomonadati</taxon>
        <taxon>Pseudomonadota</taxon>
        <taxon>Gammaproteobacteria</taxon>
        <taxon>Thiotrichales</taxon>
        <taxon>Thiotrichaceae</taxon>
        <taxon>Thiomargarita</taxon>
    </lineage>
</organism>
<feature type="transmembrane region" description="Helical" evidence="1">
    <location>
        <begin position="23"/>
        <end position="44"/>
    </location>
</feature>